<dbReference type="Gene3D" id="3.40.50.150">
    <property type="entry name" value="Vaccinia Virus protein VP39"/>
    <property type="match status" value="1"/>
</dbReference>
<dbReference type="Proteomes" id="UP000695022">
    <property type="component" value="Unplaced"/>
</dbReference>
<accession>A0ABM1EVF6</accession>
<organism evidence="1 2">
    <name type="scientific">Priapulus caudatus</name>
    <name type="common">Priapulid worm</name>
    <dbReference type="NCBI Taxonomy" id="37621"/>
    <lineage>
        <taxon>Eukaryota</taxon>
        <taxon>Metazoa</taxon>
        <taxon>Ecdysozoa</taxon>
        <taxon>Scalidophora</taxon>
        <taxon>Priapulida</taxon>
        <taxon>Priapulimorpha</taxon>
        <taxon>Priapulimorphida</taxon>
        <taxon>Priapulidae</taxon>
        <taxon>Priapulus</taxon>
    </lineage>
</organism>
<keyword evidence="1" id="KW-1185">Reference proteome</keyword>
<dbReference type="Pfam" id="PF03492">
    <property type="entry name" value="Methyltransf_7"/>
    <property type="match status" value="1"/>
</dbReference>
<evidence type="ECO:0000313" key="1">
    <source>
        <dbReference type="Proteomes" id="UP000695022"/>
    </source>
</evidence>
<proteinExistence type="predicted"/>
<dbReference type="GeneID" id="106816135"/>
<dbReference type="RefSeq" id="XP_014676177.1">
    <property type="nucleotide sequence ID" value="XM_014820691.1"/>
</dbReference>
<dbReference type="SUPFAM" id="SSF53335">
    <property type="entry name" value="S-adenosyl-L-methionine-dependent methyltransferases"/>
    <property type="match status" value="1"/>
</dbReference>
<name>A0ABM1EVF6_PRICU</name>
<gene>
    <name evidence="2" type="primary">LOC106816135</name>
</gene>
<reference evidence="2" key="1">
    <citation type="submission" date="2025-08" db="UniProtKB">
        <authorList>
            <consortium name="RefSeq"/>
        </authorList>
    </citation>
    <scope>IDENTIFICATION</scope>
</reference>
<dbReference type="PANTHER" id="PTHR31009">
    <property type="entry name" value="S-ADENOSYL-L-METHIONINE:CARBOXYL METHYLTRANSFERASE FAMILY PROTEIN"/>
    <property type="match status" value="1"/>
</dbReference>
<protein>
    <submittedName>
        <fullName evidence="2">Uncharacterized protein LOC106816135</fullName>
    </submittedName>
</protein>
<sequence length="156" mass="17274">MTAPGLYYQYEGITGAGYYSEVMIGCRQVTKQASQLCLDAIDAVPFSGNGCFLLVDFATADGGNSMELIKFLIDALRKKHGHKFDIQVIHEDQPSNDWTSFFKRVQGMISEPESYLVAHPDVQVFACGTSFYEKCFSNNSVHFAFSAAGMDILSKQ</sequence>
<evidence type="ECO:0000313" key="2">
    <source>
        <dbReference type="RefSeq" id="XP_014676177.1"/>
    </source>
</evidence>
<dbReference type="InterPro" id="IPR029063">
    <property type="entry name" value="SAM-dependent_MTases_sf"/>
</dbReference>
<dbReference type="InterPro" id="IPR005299">
    <property type="entry name" value="MeTrfase_7"/>
</dbReference>